<sequence>MIIKQFKYLENESNIDVLVLNIVLIPNLYIDEVDILFNIEVKN</sequence>
<comment type="caution">
    <text evidence="1">The sequence shown here is derived from an EMBL/GenBank/DDBJ whole genome shotgun (WGS) entry which is preliminary data.</text>
</comment>
<dbReference type="InterPro" id="IPR024510">
    <property type="entry name" value="DUF2589"/>
</dbReference>
<dbReference type="Proteomes" id="UP000261032">
    <property type="component" value="Unassembled WGS sequence"/>
</dbReference>
<protein>
    <submittedName>
        <fullName evidence="1">DUF2589 domain-containing protein</fullName>
    </submittedName>
</protein>
<dbReference type="EMBL" id="QUSL01000039">
    <property type="protein sequence ID" value="RGD79104.1"/>
    <property type="molecule type" value="Genomic_DNA"/>
</dbReference>
<dbReference type="RefSeq" id="WP_003535920.1">
    <property type="nucleotide sequence ID" value="NZ_AP031443.1"/>
</dbReference>
<reference evidence="1 2" key="1">
    <citation type="submission" date="2018-08" db="EMBL/GenBank/DDBJ databases">
        <title>A genome reference for cultivated species of the human gut microbiota.</title>
        <authorList>
            <person name="Zou Y."/>
            <person name="Xue W."/>
            <person name="Luo G."/>
        </authorList>
    </citation>
    <scope>NUCLEOTIDE SEQUENCE [LARGE SCALE GENOMIC DNA]</scope>
    <source>
        <strain evidence="1 2">OM06-4</strain>
    </source>
</reference>
<dbReference type="GeneID" id="99011415"/>
<dbReference type="AlphaFoldDB" id="A0A3E3AB47"/>
<proteinExistence type="predicted"/>
<dbReference type="Pfam" id="PF11655">
    <property type="entry name" value="DUF2589"/>
    <property type="match status" value="1"/>
</dbReference>
<name>A0A3E3AB47_9FIRM</name>
<evidence type="ECO:0000313" key="2">
    <source>
        <dbReference type="Proteomes" id="UP000261032"/>
    </source>
</evidence>
<gene>
    <name evidence="1" type="ORF">DXB93_16430</name>
</gene>
<accession>A0A3E3AB47</accession>
<organism evidence="1 2">
    <name type="scientific">Thomasclavelia ramosa</name>
    <dbReference type="NCBI Taxonomy" id="1547"/>
    <lineage>
        <taxon>Bacteria</taxon>
        <taxon>Bacillati</taxon>
        <taxon>Bacillota</taxon>
        <taxon>Erysipelotrichia</taxon>
        <taxon>Erysipelotrichales</taxon>
        <taxon>Coprobacillaceae</taxon>
        <taxon>Thomasclavelia</taxon>
    </lineage>
</organism>
<evidence type="ECO:0000313" key="1">
    <source>
        <dbReference type="EMBL" id="RGD79104.1"/>
    </source>
</evidence>